<proteinExistence type="predicted"/>
<dbReference type="EMBL" id="QGNW01002551">
    <property type="protein sequence ID" value="RVW18111.1"/>
    <property type="molecule type" value="Genomic_DNA"/>
</dbReference>
<protein>
    <submittedName>
        <fullName evidence="1">Retrovirus-related Pol polyprotein from transposon RE1</fullName>
    </submittedName>
</protein>
<evidence type="ECO:0000313" key="1">
    <source>
        <dbReference type="EMBL" id="RVW18111.1"/>
    </source>
</evidence>
<evidence type="ECO:0000313" key="2">
    <source>
        <dbReference type="EMBL" id="RVW64687.1"/>
    </source>
</evidence>
<dbReference type="PANTHER" id="PTHR11439">
    <property type="entry name" value="GAG-POL-RELATED RETROTRANSPOSON"/>
    <property type="match status" value="1"/>
</dbReference>
<name>A0A438C4E1_VITVI</name>
<comment type="caution">
    <text evidence="1">The sequence shown here is derived from an EMBL/GenBank/DDBJ whole genome shotgun (WGS) entry which is preliminary data.</text>
</comment>
<gene>
    <name evidence="1" type="primary">RE1_1368</name>
    <name evidence="2" type="synonym">RE1_1131</name>
    <name evidence="2" type="ORF">CK203_058005</name>
    <name evidence="1" type="ORF">CK203_108362</name>
</gene>
<dbReference type="AlphaFoldDB" id="A0A438C4E1"/>
<sequence>MTSLACSSLTTFTIHEANQVITLFPPTTGWTCGKRLGYGLVDTSRLVICTKSKEYVIDLLRETGKLTCKPTSTPIDLNHKLGETEEDIVVDREMHQRLVGRLIYISHASPDIASTVSVISQFMHNPKEVHLQAANRVLQYLKGPLGNDMLFK</sequence>
<organism evidence="1 3">
    <name type="scientific">Vitis vinifera</name>
    <name type="common">Grape</name>
    <dbReference type="NCBI Taxonomy" id="29760"/>
    <lineage>
        <taxon>Eukaryota</taxon>
        <taxon>Viridiplantae</taxon>
        <taxon>Streptophyta</taxon>
        <taxon>Embryophyta</taxon>
        <taxon>Tracheophyta</taxon>
        <taxon>Spermatophyta</taxon>
        <taxon>Magnoliopsida</taxon>
        <taxon>eudicotyledons</taxon>
        <taxon>Gunneridae</taxon>
        <taxon>Pentapetalae</taxon>
        <taxon>rosids</taxon>
        <taxon>Vitales</taxon>
        <taxon>Vitaceae</taxon>
        <taxon>Viteae</taxon>
        <taxon>Vitis</taxon>
    </lineage>
</organism>
<dbReference type="EMBL" id="QGNW01000710">
    <property type="protein sequence ID" value="RVW64687.1"/>
    <property type="molecule type" value="Genomic_DNA"/>
</dbReference>
<accession>A0A438C4E1</accession>
<dbReference type="PANTHER" id="PTHR11439:SF470">
    <property type="entry name" value="CYSTEINE-RICH RLK (RECEPTOR-LIKE PROTEIN KINASE) 8"/>
    <property type="match status" value="1"/>
</dbReference>
<dbReference type="Proteomes" id="UP000288805">
    <property type="component" value="Unassembled WGS sequence"/>
</dbReference>
<reference evidence="1 3" key="1">
    <citation type="journal article" date="2018" name="PLoS Genet.">
        <title>Population sequencing reveals clonal diversity and ancestral inbreeding in the grapevine cultivar Chardonnay.</title>
        <authorList>
            <person name="Roach M.J."/>
            <person name="Johnson D.L."/>
            <person name="Bohlmann J."/>
            <person name="van Vuuren H.J."/>
            <person name="Jones S.J."/>
            <person name="Pretorius I.S."/>
            <person name="Schmidt S.A."/>
            <person name="Borneman A.R."/>
        </authorList>
    </citation>
    <scope>NUCLEOTIDE SEQUENCE [LARGE SCALE GENOMIC DNA]</scope>
    <source>
        <strain evidence="3">cv. Chardonnay</strain>
        <strain evidence="1">I10V1</strain>
        <tissue evidence="1">Leaf</tissue>
    </source>
</reference>
<evidence type="ECO:0000313" key="3">
    <source>
        <dbReference type="Proteomes" id="UP000288805"/>
    </source>
</evidence>